<protein>
    <recommendedName>
        <fullName evidence="4">Reverse transcriptase domain-containing protein</fullName>
    </recommendedName>
</protein>
<evidence type="ECO:0008006" key="4">
    <source>
        <dbReference type="Google" id="ProtNLM"/>
    </source>
</evidence>
<evidence type="ECO:0000313" key="2">
    <source>
        <dbReference type="EMBL" id="KAF0756525.1"/>
    </source>
</evidence>
<keyword evidence="1" id="KW-0812">Transmembrane</keyword>
<gene>
    <name evidence="2" type="ORF">FWK35_00008113</name>
</gene>
<dbReference type="EMBL" id="VUJU01003834">
    <property type="protein sequence ID" value="KAF0756525.1"/>
    <property type="molecule type" value="Genomic_DNA"/>
</dbReference>
<keyword evidence="1" id="KW-0472">Membrane</keyword>
<evidence type="ECO:0000256" key="1">
    <source>
        <dbReference type="SAM" id="Phobius"/>
    </source>
</evidence>
<feature type="transmembrane region" description="Helical" evidence="1">
    <location>
        <begin position="12"/>
        <end position="31"/>
    </location>
</feature>
<name>A0A6G0YIX1_APHCR</name>
<evidence type="ECO:0000313" key="3">
    <source>
        <dbReference type="Proteomes" id="UP000478052"/>
    </source>
</evidence>
<organism evidence="2 3">
    <name type="scientific">Aphis craccivora</name>
    <name type="common">Cowpea aphid</name>
    <dbReference type="NCBI Taxonomy" id="307492"/>
    <lineage>
        <taxon>Eukaryota</taxon>
        <taxon>Metazoa</taxon>
        <taxon>Ecdysozoa</taxon>
        <taxon>Arthropoda</taxon>
        <taxon>Hexapoda</taxon>
        <taxon>Insecta</taxon>
        <taxon>Pterygota</taxon>
        <taxon>Neoptera</taxon>
        <taxon>Paraneoptera</taxon>
        <taxon>Hemiptera</taxon>
        <taxon>Sternorrhyncha</taxon>
        <taxon>Aphidomorpha</taxon>
        <taxon>Aphidoidea</taxon>
        <taxon>Aphididae</taxon>
        <taxon>Aphidini</taxon>
        <taxon>Aphis</taxon>
        <taxon>Aphis</taxon>
    </lineage>
</organism>
<reference evidence="2 3" key="1">
    <citation type="submission" date="2019-08" db="EMBL/GenBank/DDBJ databases">
        <title>Whole genome of Aphis craccivora.</title>
        <authorList>
            <person name="Voronova N.V."/>
            <person name="Shulinski R.S."/>
            <person name="Bandarenka Y.V."/>
            <person name="Zhorov D.G."/>
            <person name="Warner D."/>
        </authorList>
    </citation>
    <scope>NUCLEOTIDE SEQUENCE [LARGE SCALE GENOMIC DNA]</scope>
    <source>
        <strain evidence="2">180601</strain>
        <tissue evidence="2">Whole Body</tissue>
    </source>
</reference>
<sequence length="88" mass="10432">MDFKLHSTLKILFCSFVSSLIEYGVVIWYPTIMNDSYQLERIQHKFLKFVSFRLSIDCLPRYYNPVLCHLDLTTLTARRVQINLSLLT</sequence>
<dbReference type="OrthoDB" id="6777438at2759"/>
<dbReference type="AlphaFoldDB" id="A0A6G0YIX1"/>
<proteinExistence type="predicted"/>
<accession>A0A6G0YIX1</accession>
<keyword evidence="1" id="KW-1133">Transmembrane helix</keyword>
<comment type="caution">
    <text evidence="2">The sequence shown here is derived from an EMBL/GenBank/DDBJ whole genome shotgun (WGS) entry which is preliminary data.</text>
</comment>
<dbReference type="Proteomes" id="UP000478052">
    <property type="component" value="Unassembled WGS sequence"/>
</dbReference>
<keyword evidence="3" id="KW-1185">Reference proteome</keyword>